<dbReference type="InterPro" id="IPR001529">
    <property type="entry name" value="Zn_ribbon_RPB9"/>
</dbReference>
<evidence type="ECO:0000313" key="12">
    <source>
        <dbReference type="Proteomes" id="UP000035682"/>
    </source>
</evidence>
<keyword evidence="4 8" id="KW-0863">Zinc-finger</keyword>
<dbReference type="GO" id="GO:0005730">
    <property type="term" value="C:nucleolus"/>
    <property type="evidence" value="ECO:0007669"/>
    <property type="project" value="UniProtKB-SubCell"/>
</dbReference>
<evidence type="ECO:0000259" key="10">
    <source>
        <dbReference type="PROSITE" id="PS51133"/>
    </source>
</evidence>
<evidence type="ECO:0000256" key="4">
    <source>
        <dbReference type="ARBA" id="ARBA00022771"/>
    </source>
</evidence>
<comment type="similarity">
    <text evidence="9">Belongs to the archaeal rpoM/eukaryotic RPA12/RPB9/RPC11 RNA polymerase family.</text>
</comment>
<organism evidence="11">
    <name type="scientific">Strongyloides ratti</name>
    <name type="common">Parasitic roundworm</name>
    <dbReference type="NCBI Taxonomy" id="34506"/>
    <lineage>
        <taxon>Eukaryota</taxon>
        <taxon>Metazoa</taxon>
        <taxon>Ecdysozoa</taxon>
        <taxon>Nematoda</taxon>
        <taxon>Chromadorea</taxon>
        <taxon>Rhabditida</taxon>
        <taxon>Tylenchina</taxon>
        <taxon>Panagrolaimomorpha</taxon>
        <taxon>Strongyloidoidea</taxon>
        <taxon>Strongyloididae</taxon>
        <taxon>Strongyloides</taxon>
    </lineage>
</organism>
<evidence type="ECO:0000256" key="1">
    <source>
        <dbReference type="ARBA" id="ARBA00004604"/>
    </source>
</evidence>
<reference evidence="11 12" key="1">
    <citation type="submission" date="2014-09" db="EMBL/GenBank/DDBJ databases">
        <authorList>
            <person name="Martin A.A."/>
        </authorList>
    </citation>
    <scope>NUCLEOTIDE SEQUENCE</scope>
    <source>
        <strain evidence="12">ED321</strain>
        <strain evidence="11">ED321 Heterogonic</strain>
    </source>
</reference>
<accession>A0A090LKN8</accession>
<dbReference type="GeneID" id="36380490"/>
<dbReference type="Pfam" id="PF01096">
    <property type="entry name" value="Zn_ribbon_TFIIS"/>
    <property type="match status" value="1"/>
</dbReference>
<dbReference type="InterPro" id="IPR019761">
    <property type="entry name" value="DNA-dir_RNA_pol-M_15_CS"/>
</dbReference>
<dbReference type="STRING" id="34506.A0A090LKN8"/>
<keyword evidence="3 9" id="KW-0479">Metal-binding</keyword>
<dbReference type="GO" id="GO:0001193">
    <property type="term" value="P:maintenance of transcriptional fidelity during transcription elongation by RNA polymerase II"/>
    <property type="evidence" value="ECO:0007669"/>
    <property type="project" value="TreeGrafter"/>
</dbReference>
<dbReference type="FunFam" id="2.20.25.10:FF:000004">
    <property type="entry name" value="DNA-directed RNA polymerase subunit"/>
    <property type="match status" value="1"/>
</dbReference>
<evidence type="ECO:0000313" key="13">
    <source>
        <dbReference type="WBParaSite" id="SRAE_2000278300.1"/>
    </source>
</evidence>
<dbReference type="WormBase" id="SRAE_2000278300">
    <property type="protein sequence ID" value="SRP00575"/>
    <property type="gene ID" value="WBGene00262997"/>
</dbReference>
<keyword evidence="6 9" id="KW-0804">Transcription</keyword>
<dbReference type="PANTHER" id="PTHR11239:SF1">
    <property type="entry name" value="DNA-DIRECTED RNA POLYMERASE II SUBUNIT RPB9"/>
    <property type="match status" value="1"/>
</dbReference>
<evidence type="ECO:0000313" key="14">
    <source>
        <dbReference type="WormBase" id="SRAE_2000278300"/>
    </source>
</evidence>
<reference evidence="13" key="2">
    <citation type="submission" date="2020-12" db="UniProtKB">
        <authorList>
            <consortium name="WormBaseParasite"/>
        </authorList>
    </citation>
    <scope>IDENTIFICATION</scope>
</reference>
<dbReference type="Pfam" id="PF02150">
    <property type="entry name" value="Zn_ribbon_RPB9"/>
    <property type="match status" value="1"/>
</dbReference>
<dbReference type="InterPro" id="IPR034012">
    <property type="entry name" value="Zn_ribbon_RPB9_C"/>
</dbReference>
<dbReference type="SMART" id="SM00440">
    <property type="entry name" value="ZnF_C2C2"/>
    <property type="match status" value="1"/>
</dbReference>
<dbReference type="GO" id="GO:0003899">
    <property type="term" value="F:DNA-directed RNA polymerase activity"/>
    <property type="evidence" value="ECO:0007669"/>
    <property type="project" value="InterPro"/>
</dbReference>
<dbReference type="GO" id="GO:0008270">
    <property type="term" value="F:zinc ion binding"/>
    <property type="evidence" value="ECO:0007669"/>
    <property type="project" value="UniProtKB-KW"/>
</dbReference>
<dbReference type="OrthoDB" id="282270at2759"/>
<dbReference type="GO" id="GO:0006283">
    <property type="term" value="P:transcription-coupled nucleotide-excision repair"/>
    <property type="evidence" value="ECO:0007669"/>
    <property type="project" value="TreeGrafter"/>
</dbReference>
<dbReference type="PROSITE" id="PS51133">
    <property type="entry name" value="ZF_TFIIS_2"/>
    <property type="match status" value="1"/>
</dbReference>
<dbReference type="PROSITE" id="PS01030">
    <property type="entry name" value="RNA_POL_M_15KD"/>
    <property type="match status" value="1"/>
</dbReference>
<evidence type="ECO:0000313" key="11">
    <source>
        <dbReference type="EMBL" id="CEF68125.1"/>
    </source>
</evidence>
<dbReference type="CDD" id="cd10508">
    <property type="entry name" value="Zn-ribbon_RPB9"/>
    <property type="match status" value="1"/>
</dbReference>
<feature type="domain" description="TFIIS-type" evidence="10">
    <location>
        <begin position="109"/>
        <end position="151"/>
    </location>
</feature>
<keyword evidence="2 9" id="KW-0240">DNA-directed RNA polymerase</keyword>
<dbReference type="SMART" id="SM00661">
    <property type="entry name" value="RPOL9"/>
    <property type="match status" value="1"/>
</dbReference>
<gene>
    <name evidence="11 13 14" type="ORF">SRAE_2000278300</name>
</gene>
<dbReference type="GO" id="GO:0005665">
    <property type="term" value="C:RNA polymerase II, core complex"/>
    <property type="evidence" value="ECO:0007669"/>
    <property type="project" value="TreeGrafter"/>
</dbReference>
<dbReference type="PANTHER" id="PTHR11239">
    <property type="entry name" value="DNA-DIRECTED RNA POLYMERASE"/>
    <property type="match status" value="1"/>
</dbReference>
<dbReference type="RefSeq" id="XP_024507325.1">
    <property type="nucleotide sequence ID" value="XM_024653893.1"/>
</dbReference>
<dbReference type="Gene3D" id="2.20.25.10">
    <property type="match status" value="2"/>
</dbReference>
<dbReference type="InterPro" id="IPR001222">
    <property type="entry name" value="Znf_TFIIS"/>
</dbReference>
<dbReference type="EMBL" id="LN609529">
    <property type="protein sequence ID" value="CEF68125.1"/>
    <property type="molecule type" value="Genomic_DNA"/>
</dbReference>
<keyword evidence="12" id="KW-1185">Reference proteome</keyword>
<evidence type="ECO:0000256" key="5">
    <source>
        <dbReference type="ARBA" id="ARBA00022833"/>
    </source>
</evidence>
<evidence type="ECO:0000256" key="9">
    <source>
        <dbReference type="RuleBase" id="RU003474"/>
    </source>
</evidence>
<dbReference type="OMA" id="DTSMVLF"/>
<sequence length="152" mass="18208">MINKFFFPVKIFLGSIWVKFLCWLIKTIKMNTGDPLRYVGIKFCPECNNMLYPQEDKERRKLQFACRHCDFRQDDDSNCIYVNKLIQDVDELRHIVPEIYQDPTLPTTEEHPCPVCGNQQSVFFHAQTRKAEDEMRLYYACKNPECCHRWCE</sequence>
<keyword evidence="7" id="KW-0539">Nucleus</keyword>
<name>A0A090LKN8_STRRB</name>
<keyword evidence="5" id="KW-0862">Zinc</keyword>
<proteinExistence type="inferred from homology"/>
<dbReference type="Proteomes" id="UP000035682">
    <property type="component" value="Unplaced"/>
</dbReference>
<comment type="subcellular location">
    <subcellularLocation>
        <location evidence="1">Nucleus</location>
        <location evidence="1">Nucleolus</location>
    </subcellularLocation>
</comment>
<dbReference type="InterPro" id="IPR012164">
    <property type="entry name" value="Rpa12/Rpb9/Rpc10/TFS"/>
</dbReference>
<dbReference type="GO" id="GO:0003676">
    <property type="term" value="F:nucleic acid binding"/>
    <property type="evidence" value="ECO:0007669"/>
    <property type="project" value="InterPro"/>
</dbReference>
<dbReference type="GO" id="GO:0006367">
    <property type="term" value="P:transcription initiation at RNA polymerase II promoter"/>
    <property type="evidence" value="ECO:0007669"/>
    <property type="project" value="TreeGrafter"/>
</dbReference>
<dbReference type="AlphaFoldDB" id="A0A090LKN8"/>
<evidence type="ECO:0000256" key="7">
    <source>
        <dbReference type="ARBA" id="ARBA00023242"/>
    </source>
</evidence>
<dbReference type="WBParaSite" id="SRAE_2000278300.1">
    <property type="protein sequence ID" value="SRAE_2000278300.1"/>
    <property type="gene ID" value="WBGene00262997"/>
</dbReference>
<evidence type="ECO:0000256" key="6">
    <source>
        <dbReference type="ARBA" id="ARBA00023163"/>
    </source>
</evidence>
<dbReference type="SUPFAM" id="SSF57783">
    <property type="entry name" value="Zinc beta-ribbon"/>
    <property type="match status" value="2"/>
</dbReference>
<dbReference type="CTD" id="36380490"/>
<protein>
    <submittedName>
        <fullName evidence="11 13">DNA-directed RNA polymerase II subunit RPB9</fullName>
    </submittedName>
</protein>
<evidence type="ECO:0000256" key="8">
    <source>
        <dbReference type="PROSITE-ProRule" id="PRU00472"/>
    </source>
</evidence>
<evidence type="ECO:0000256" key="2">
    <source>
        <dbReference type="ARBA" id="ARBA00022478"/>
    </source>
</evidence>
<evidence type="ECO:0000256" key="3">
    <source>
        <dbReference type="ARBA" id="ARBA00022723"/>
    </source>
</evidence>